<organism evidence="1 2">
    <name type="scientific">Persea americana</name>
    <name type="common">Avocado</name>
    <dbReference type="NCBI Taxonomy" id="3435"/>
    <lineage>
        <taxon>Eukaryota</taxon>
        <taxon>Viridiplantae</taxon>
        <taxon>Streptophyta</taxon>
        <taxon>Embryophyta</taxon>
        <taxon>Tracheophyta</taxon>
        <taxon>Spermatophyta</taxon>
        <taxon>Magnoliopsida</taxon>
        <taxon>Magnoliidae</taxon>
        <taxon>Laurales</taxon>
        <taxon>Lauraceae</taxon>
        <taxon>Persea</taxon>
    </lineage>
</organism>
<evidence type="ECO:0000313" key="1">
    <source>
        <dbReference type="EMBL" id="KAJ8630640.1"/>
    </source>
</evidence>
<comment type="caution">
    <text evidence="1">The sequence shown here is derived from an EMBL/GenBank/DDBJ whole genome shotgun (WGS) entry which is preliminary data.</text>
</comment>
<gene>
    <name evidence="1" type="ORF">MRB53_023963</name>
</gene>
<keyword evidence="2" id="KW-1185">Reference proteome</keyword>
<evidence type="ECO:0000313" key="2">
    <source>
        <dbReference type="Proteomes" id="UP001234297"/>
    </source>
</evidence>
<dbReference type="EMBL" id="CM056815">
    <property type="protein sequence ID" value="KAJ8630640.1"/>
    <property type="molecule type" value="Genomic_DNA"/>
</dbReference>
<sequence>MYYIDKASVEGFYSTEGQETPEPLRVFLVVQSTEKKRYRYGARIVGERITTEDAHTFQIRSPSPFGMKSIISHAIATRTKSLKLLVSIDVVDELQLSEELRYEEIPPQVLEESEELAQEHRFGGGSSSTAIEALKMGKHRVGDINESCTICIEQFLPGEDIAIMQCDHAYHKECIDQWLMNNNSYPLCRVEQQKP</sequence>
<reference evidence="1 2" key="1">
    <citation type="journal article" date="2022" name="Hortic Res">
        <title>A haplotype resolved chromosomal level avocado genome allows analysis of novel avocado genes.</title>
        <authorList>
            <person name="Nath O."/>
            <person name="Fletcher S.J."/>
            <person name="Hayward A."/>
            <person name="Shaw L.M."/>
            <person name="Masouleh A.K."/>
            <person name="Furtado A."/>
            <person name="Henry R.J."/>
            <person name="Mitter N."/>
        </authorList>
    </citation>
    <scope>NUCLEOTIDE SEQUENCE [LARGE SCALE GENOMIC DNA]</scope>
    <source>
        <strain evidence="2">cv. Hass</strain>
    </source>
</reference>
<protein>
    <submittedName>
        <fullName evidence="1">Uncharacterized protein</fullName>
    </submittedName>
</protein>
<accession>A0ACC2LBC2</accession>
<dbReference type="Proteomes" id="UP001234297">
    <property type="component" value="Chromosome 7"/>
</dbReference>
<proteinExistence type="predicted"/>
<name>A0ACC2LBC2_PERAE</name>